<sequence>MTGRSDTPGSAGAEPEAMVWALVVHASADEDEPLYAEAIIEFDTARYPVVVTDALDSGLALAVGEPPPTTAAVHVDGHLLTRIDLVGGRQVWEPDSPLELSEQWLSAAEADGGIVLTVVPPGTWPQGLAGLVPEALDGMLETVLEDAQERGPVLHGAVRLVEAGSEAFETEA</sequence>
<name>A0ABP9D852_9ACTN</name>
<proteinExistence type="predicted"/>
<organism evidence="1 2">
    <name type="scientific">Kitasatospora terrestris</name>
    <dbReference type="NCBI Taxonomy" id="258051"/>
    <lineage>
        <taxon>Bacteria</taxon>
        <taxon>Bacillati</taxon>
        <taxon>Actinomycetota</taxon>
        <taxon>Actinomycetes</taxon>
        <taxon>Kitasatosporales</taxon>
        <taxon>Streptomycetaceae</taxon>
        <taxon>Kitasatospora</taxon>
    </lineage>
</organism>
<dbReference type="Proteomes" id="UP001501752">
    <property type="component" value="Unassembled WGS sequence"/>
</dbReference>
<protein>
    <recommendedName>
        <fullName evidence="3">DUF3846 domain-containing protein</fullName>
    </recommendedName>
</protein>
<reference evidence="2" key="1">
    <citation type="journal article" date="2019" name="Int. J. Syst. Evol. Microbiol.">
        <title>The Global Catalogue of Microorganisms (GCM) 10K type strain sequencing project: providing services to taxonomists for standard genome sequencing and annotation.</title>
        <authorList>
            <consortium name="The Broad Institute Genomics Platform"/>
            <consortium name="The Broad Institute Genome Sequencing Center for Infectious Disease"/>
            <person name="Wu L."/>
            <person name="Ma J."/>
        </authorList>
    </citation>
    <scope>NUCLEOTIDE SEQUENCE [LARGE SCALE GENOMIC DNA]</scope>
    <source>
        <strain evidence="2">JCM 13006</strain>
    </source>
</reference>
<evidence type="ECO:0000313" key="2">
    <source>
        <dbReference type="Proteomes" id="UP001501752"/>
    </source>
</evidence>
<keyword evidence="2" id="KW-1185">Reference proteome</keyword>
<comment type="caution">
    <text evidence="1">The sequence shown here is derived from an EMBL/GenBank/DDBJ whole genome shotgun (WGS) entry which is preliminary data.</text>
</comment>
<dbReference type="RefSeq" id="WP_345694937.1">
    <property type="nucleotide sequence ID" value="NZ_BAABIS010000001.1"/>
</dbReference>
<gene>
    <name evidence="1" type="ORF">GCM10023235_03300</name>
</gene>
<dbReference type="EMBL" id="BAABIS010000001">
    <property type="protein sequence ID" value="GAA4832324.1"/>
    <property type="molecule type" value="Genomic_DNA"/>
</dbReference>
<evidence type="ECO:0008006" key="3">
    <source>
        <dbReference type="Google" id="ProtNLM"/>
    </source>
</evidence>
<evidence type="ECO:0000313" key="1">
    <source>
        <dbReference type="EMBL" id="GAA4832324.1"/>
    </source>
</evidence>
<accession>A0ABP9D852</accession>